<dbReference type="AlphaFoldDB" id="A0A934P9V4"/>
<accession>A0A934P9V4</accession>
<sequence length="111" mass="12957">MATFTNDTLKQVTTLINTLNQNFQNSKKGLGDEQRFQDNLDDMIRTIEKTKKINNVILLELEKFHQKASLLVGIGQLKLEIDAYQAWKAYDRFHFEYVKTNLKLYGPIAMM</sequence>
<proteinExistence type="predicted"/>
<evidence type="ECO:0000313" key="2">
    <source>
        <dbReference type="Proteomes" id="UP000644875"/>
    </source>
</evidence>
<protein>
    <submittedName>
        <fullName evidence="1">Helicase BlpT</fullName>
    </submittedName>
</protein>
<dbReference type="GO" id="GO:0004386">
    <property type="term" value="F:helicase activity"/>
    <property type="evidence" value="ECO:0007669"/>
    <property type="project" value="UniProtKB-KW"/>
</dbReference>
<keyword evidence="2" id="KW-1185">Reference proteome</keyword>
<dbReference type="RefSeq" id="WP_199567645.1">
    <property type="nucleotide sequence ID" value="NZ_JAENBP010000003.1"/>
</dbReference>
<organism evidence="1 2">
    <name type="scientific">Streptococcus zalophi</name>
    <dbReference type="NCBI Taxonomy" id="640031"/>
    <lineage>
        <taxon>Bacteria</taxon>
        <taxon>Bacillati</taxon>
        <taxon>Bacillota</taxon>
        <taxon>Bacilli</taxon>
        <taxon>Lactobacillales</taxon>
        <taxon>Streptococcaceae</taxon>
        <taxon>Streptococcus</taxon>
    </lineage>
</organism>
<reference evidence="1 2" key="1">
    <citation type="journal article" date="2021" name="Int. J. Syst. Evol. Microbiol.">
        <title>Streptococcus vicugnae sp. nov., isolated from faeces of alpacas (Vicugna pacos) and cattle (Bos taurus), Streptococcus zalophi sp. nov., and Streptococcus pacificus sp. nov., isolated from respiratory tract of California sea lions (Zalophus californianus).</title>
        <authorList>
            <person name="Volokhov D.V."/>
            <person name="Zagorodnyaya T.A."/>
            <person name="Shen Z."/>
            <person name="Blom J."/>
            <person name="Furtak V.A."/>
            <person name="Eisenberg T."/>
            <person name="Fan P."/>
            <person name="Jeong K.C."/>
            <person name="Gao Y."/>
            <person name="Zhang S."/>
            <person name="Amselle M."/>
        </authorList>
    </citation>
    <scope>NUCLEOTIDE SEQUENCE [LARGE SCALE GENOMIC DNA]</scope>
    <source>
        <strain evidence="2">CSL7508-lung</strain>
    </source>
</reference>
<dbReference type="Proteomes" id="UP000644875">
    <property type="component" value="Unassembled WGS sequence"/>
</dbReference>
<comment type="caution">
    <text evidence="1">The sequence shown here is derived from an EMBL/GenBank/DDBJ whole genome shotgun (WGS) entry which is preliminary data.</text>
</comment>
<evidence type="ECO:0000313" key="1">
    <source>
        <dbReference type="EMBL" id="MBJ8349722.1"/>
    </source>
</evidence>
<keyword evidence="1" id="KW-0067">ATP-binding</keyword>
<name>A0A934P9V4_9STRE</name>
<keyword evidence="1" id="KW-0378">Hydrolase</keyword>
<keyword evidence="1" id="KW-0347">Helicase</keyword>
<dbReference type="EMBL" id="JAENBP010000003">
    <property type="protein sequence ID" value="MBJ8349722.1"/>
    <property type="molecule type" value="Genomic_DNA"/>
</dbReference>
<keyword evidence="1" id="KW-0547">Nucleotide-binding</keyword>
<gene>
    <name evidence="1" type="ORF">JHK64_03620</name>
</gene>